<organism evidence="1">
    <name type="scientific">Lepeophtheirus salmonis</name>
    <name type="common">Salmon louse</name>
    <name type="synonym">Caligus salmonis</name>
    <dbReference type="NCBI Taxonomy" id="72036"/>
    <lineage>
        <taxon>Eukaryota</taxon>
        <taxon>Metazoa</taxon>
        <taxon>Ecdysozoa</taxon>
        <taxon>Arthropoda</taxon>
        <taxon>Crustacea</taxon>
        <taxon>Multicrustacea</taxon>
        <taxon>Hexanauplia</taxon>
        <taxon>Copepoda</taxon>
        <taxon>Siphonostomatoida</taxon>
        <taxon>Caligidae</taxon>
        <taxon>Lepeophtheirus</taxon>
    </lineage>
</organism>
<reference evidence="1" key="1">
    <citation type="submission" date="2014-05" db="EMBL/GenBank/DDBJ databases">
        <authorList>
            <person name="Chronopoulou M."/>
        </authorList>
    </citation>
    <scope>NUCLEOTIDE SEQUENCE</scope>
    <source>
        <tissue evidence="1">Whole organism</tissue>
    </source>
</reference>
<sequence length="81" mass="8872">MTPLTDVLHSTKGIRALCSSLGETTIPSMYPHPTLDDNKPSARPCEKPRCSLEVYFYPEPLVHSGERTSSSPPVHIHNATA</sequence>
<evidence type="ECO:0000313" key="1">
    <source>
        <dbReference type="EMBL" id="CDW29097.1"/>
    </source>
</evidence>
<dbReference type="EMBL" id="HACA01011736">
    <property type="protein sequence ID" value="CDW29097.1"/>
    <property type="molecule type" value="Transcribed_RNA"/>
</dbReference>
<dbReference type="AlphaFoldDB" id="A0A0K2TTV5"/>
<name>A0A0K2TTV5_LEPSM</name>
<protein>
    <submittedName>
        <fullName evidence="1">Uncharacterized protein</fullName>
    </submittedName>
</protein>
<accession>A0A0K2TTV5</accession>
<proteinExistence type="predicted"/>